<reference evidence="1 2" key="1">
    <citation type="submission" date="2019-09" db="EMBL/GenBank/DDBJ databases">
        <title>Arthrobacter zafarii sp. nov., a moderately thermotolerant and halotolerant actinobacterium isolated from Cholistan desert soil of Pakistan.</title>
        <authorList>
            <person name="Amin A."/>
            <person name="Ahmed I."/>
            <person name="Khalid N."/>
            <person name="Schumann P."/>
            <person name="Busse H.J."/>
            <person name="Khan I.U."/>
            <person name="Li S."/>
            <person name="Li W.J."/>
        </authorList>
    </citation>
    <scope>NUCLEOTIDE SEQUENCE [LARGE SCALE GENOMIC DNA]</scope>
    <source>
        <strain evidence="1 2">NCCP-1664</strain>
    </source>
</reference>
<protein>
    <recommendedName>
        <fullName evidence="3">Alpha/beta hydrolase</fullName>
    </recommendedName>
</protein>
<name>A0A5A7NT65_9MICC</name>
<dbReference type="AlphaFoldDB" id="A0A5A7NT65"/>
<dbReference type="SUPFAM" id="SSF53474">
    <property type="entry name" value="alpha/beta-Hydrolases"/>
    <property type="match status" value="1"/>
</dbReference>
<dbReference type="OrthoDB" id="9770427at2"/>
<sequence>MIRPAKLLPRARAWCLDYLYVAYWQIHALLFPADHRHFLEGTGPGTAPVVLLPGIYETWQFLHPVAERLHAAGHPVHVVKGLGYNHGTVPDMAHVVSRYLEENDLRGVLLVAHSKGGLIGKYVMSASDQAWRVERMTAINTPFSGSVYARFAPLRSLRDFSPRNAGLLKLARNLEINHRIVSVYSAFDPHIPGGSFLEGAVNIKLDTMGHFRPIGDSRLLAVVEEQVAGLS</sequence>
<dbReference type="Gene3D" id="3.40.50.1820">
    <property type="entry name" value="alpha/beta hydrolase"/>
    <property type="match status" value="1"/>
</dbReference>
<dbReference type="InterPro" id="IPR029058">
    <property type="entry name" value="AB_hydrolase_fold"/>
</dbReference>
<evidence type="ECO:0000313" key="1">
    <source>
        <dbReference type="EMBL" id="GER23087.1"/>
    </source>
</evidence>
<keyword evidence="2" id="KW-1185">Reference proteome</keyword>
<dbReference type="EMBL" id="BKDJ01000007">
    <property type="protein sequence ID" value="GER23087.1"/>
    <property type="molecule type" value="Genomic_DNA"/>
</dbReference>
<evidence type="ECO:0000313" key="2">
    <source>
        <dbReference type="Proteomes" id="UP000325307"/>
    </source>
</evidence>
<dbReference type="Proteomes" id="UP000325307">
    <property type="component" value="Unassembled WGS sequence"/>
</dbReference>
<comment type="caution">
    <text evidence="1">The sequence shown here is derived from an EMBL/GenBank/DDBJ whole genome shotgun (WGS) entry which is preliminary data.</text>
</comment>
<accession>A0A5A7NT65</accession>
<evidence type="ECO:0008006" key="3">
    <source>
        <dbReference type="Google" id="ProtNLM"/>
    </source>
</evidence>
<proteinExistence type="predicted"/>
<gene>
    <name evidence="1" type="ORF">NCCP1664_15830</name>
</gene>
<organism evidence="1 2">
    <name type="scientific">Zafaria cholistanensis</name>
    <dbReference type="NCBI Taxonomy" id="1682741"/>
    <lineage>
        <taxon>Bacteria</taxon>
        <taxon>Bacillati</taxon>
        <taxon>Actinomycetota</taxon>
        <taxon>Actinomycetes</taxon>
        <taxon>Micrococcales</taxon>
        <taxon>Micrococcaceae</taxon>
        <taxon>Zafaria</taxon>
    </lineage>
</organism>